<dbReference type="Pfam" id="PF05127">
    <property type="entry name" value="NAT10_TcmA_helicase"/>
    <property type="match status" value="1"/>
</dbReference>
<dbReference type="InterPro" id="IPR003593">
    <property type="entry name" value="AAA+_ATPase"/>
</dbReference>
<keyword evidence="5" id="KW-0067">ATP-binding</keyword>
<dbReference type="SMART" id="SM00382">
    <property type="entry name" value="AAA"/>
    <property type="match status" value="1"/>
</dbReference>
<dbReference type="Gene3D" id="3.40.50.300">
    <property type="entry name" value="P-loop containing nucleotide triphosphate hydrolases"/>
    <property type="match status" value="1"/>
</dbReference>
<comment type="subcellular location">
    <subcellularLocation>
        <location evidence="1">Nucleus</location>
        <location evidence="1">Nucleolus</location>
    </subcellularLocation>
</comment>
<gene>
    <name evidence="9" type="ORF">SCF082_LOCUS26054</name>
</gene>
<evidence type="ECO:0000256" key="5">
    <source>
        <dbReference type="ARBA" id="ARBA00022840"/>
    </source>
</evidence>
<dbReference type="Proteomes" id="UP001642464">
    <property type="component" value="Unassembled WGS sequence"/>
</dbReference>
<feature type="chain" id="PRO_5045787173" evidence="7">
    <location>
        <begin position="34"/>
        <end position="1050"/>
    </location>
</feature>
<dbReference type="InterPro" id="IPR032672">
    <property type="entry name" value="TmcA/NAT10/Kre33"/>
</dbReference>
<dbReference type="SUPFAM" id="SSF52540">
    <property type="entry name" value="P-loop containing nucleoside triphosphate hydrolases"/>
    <property type="match status" value="1"/>
</dbReference>
<feature type="domain" description="AAA+ ATPase" evidence="8">
    <location>
        <begin position="120"/>
        <end position="271"/>
    </location>
</feature>
<proteinExistence type="predicted"/>
<evidence type="ECO:0000313" key="9">
    <source>
        <dbReference type="EMBL" id="CAK9046238.1"/>
    </source>
</evidence>
<feature type="signal peptide" evidence="7">
    <location>
        <begin position="1"/>
        <end position="33"/>
    </location>
</feature>
<evidence type="ECO:0000256" key="7">
    <source>
        <dbReference type="SAM" id="SignalP"/>
    </source>
</evidence>
<keyword evidence="10" id="KW-1185">Reference proteome</keyword>
<keyword evidence="4" id="KW-0547">Nucleotide-binding</keyword>
<dbReference type="PANTHER" id="PTHR10925:SF5">
    <property type="entry name" value="RNA CYTIDINE ACETYLTRANSFERASE"/>
    <property type="match status" value="1"/>
</dbReference>
<evidence type="ECO:0000259" key="8">
    <source>
        <dbReference type="SMART" id="SM00382"/>
    </source>
</evidence>
<protein>
    <submittedName>
        <fullName evidence="9">tRNA(Met) cytidine acetyltransferase TmcA</fullName>
    </submittedName>
</protein>
<dbReference type="InterPro" id="IPR027417">
    <property type="entry name" value="P-loop_NTPase"/>
</dbReference>
<dbReference type="InterPro" id="IPR029063">
    <property type="entry name" value="SAM-dependent_MTases_sf"/>
</dbReference>
<accession>A0ABP0M4Z1</accession>
<evidence type="ECO:0000256" key="4">
    <source>
        <dbReference type="ARBA" id="ARBA00022741"/>
    </source>
</evidence>
<dbReference type="CDD" id="cd02440">
    <property type="entry name" value="AdoMet_MTases"/>
    <property type="match status" value="1"/>
</dbReference>
<reference evidence="9 10" key="1">
    <citation type="submission" date="2024-02" db="EMBL/GenBank/DDBJ databases">
        <authorList>
            <person name="Chen Y."/>
            <person name="Shah S."/>
            <person name="Dougan E. K."/>
            <person name="Thang M."/>
            <person name="Chan C."/>
        </authorList>
    </citation>
    <scope>NUCLEOTIDE SEQUENCE [LARGE SCALE GENOMIC DNA]</scope>
</reference>
<keyword evidence="3" id="KW-0819">tRNA processing</keyword>
<evidence type="ECO:0000313" key="10">
    <source>
        <dbReference type="Proteomes" id="UP001642464"/>
    </source>
</evidence>
<evidence type="ECO:0000256" key="3">
    <source>
        <dbReference type="ARBA" id="ARBA00022694"/>
    </source>
</evidence>
<dbReference type="InterPro" id="IPR016181">
    <property type="entry name" value="Acyl_CoA_acyltransferase"/>
</dbReference>
<evidence type="ECO:0000256" key="1">
    <source>
        <dbReference type="ARBA" id="ARBA00004604"/>
    </source>
</evidence>
<sequence>FARLTFTPMPSGSCLACCWAVACWCWWLRPGAPRSPFQSSPFDRRFWHFLQRCPHARLAYGSPCLEHVGEEHENGAAAHAATAAEAEEAEEAEMKTVGLCKTVEQKAALEALLNHVQTTRGSAVALLAPRGRGKSSLLGLLAAALKEDVLVVAPTVSSVVEVFQRAKEALATRAQVLEHHAGAEDWCLEVMESGSTWRISLHIGLPELSATTLLLDEAARFPPAALQAVLMAAADRAARCVVASTVHGYEGTGSGLMRLVEQLQLEVVRLRQPIRWPPEDPLEGLASKTLQLDPEPLPVDRTLYEGLRAEELSVERVRRPVLLQNEEILREVYGLLSIAHYRTGPGDLRMLLDETRLEVFGLWNRRRGVTVTVGTGLCACALLVHEQRGNLKRHDLLAESLKESLGCRLEETETEEPLRCVRVVRVAVHPELQGRGMGRQLVKELSATLRARGSVDLLGVVFRGPAPRLWRFWPKASGDPLPFDDAESESLLQRRPRNGRPGADDENAAYDAALRAVGRAPELVLDLGAGTGLLAALACQAHPSCRAVACEVYERCAHVAGLVLKENGLQERVKVVNKVASDLEVGEDLPQKADLCIFELFDSQLLGRPLWCLALSVVSTASALRALAELEPGTFHLLQPPQEDGTGCGLGKPYEFLVKTPENQINSKELVLEFFGGGGCWSYETCNATTEGWLGGERTKYWLSETGLEFIRSMMGSSVKNCRFPGFNVGGLWDFCNEEHPHRNWTWVTLAYCTGDQHMGNHVARYEDSNGSYMEVQHLGARNADSVLRWVQRSFPELERIHVVGESAGGWATFAWTQEVATRWPSAAVAGFSDSALHLLCPSDVCTAVLPSVDDTWNATNDFITPSWSVLWTAEAIRRSNWSLVDLMVEALNHFAGRMTFGIFTRSADADQLLYWSLFGGELGTWTTRMVALVNDMERRLPPTLLRSYLVNGSEHGIHRRNELFTMEYQGVKFKDWLGNLSNCWVPVSSMRVWDPLVGSEGNYTGDPNAYTCTTSTTTLTSSMSAATGLAGGNLATFLILGIGVKLQNL</sequence>
<dbReference type="SUPFAM" id="SSF55729">
    <property type="entry name" value="Acyl-CoA N-acyltransferases (Nat)"/>
    <property type="match status" value="1"/>
</dbReference>
<dbReference type="Pfam" id="PF03283">
    <property type="entry name" value="PAE"/>
    <property type="match status" value="1"/>
</dbReference>
<evidence type="ECO:0000256" key="2">
    <source>
        <dbReference type="ARBA" id="ARBA00022679"/>
    </source>
</evidence>
<evidence type="ECO:0000256" key="6">
    <source>
        <dbReference type="ARBA" id="ARBA00023315"/>
    </source>
</evidence>
<feature type="non-terminal residue" evidence="9">
    <location>
        <position position="1"/>
    </location>
</feature>
<name>A0ABP0M4Z1_9DINO</name>
<organism evidence="9 10">
    <name type="scientific">Durusdinium trenchii</name>
    <dbReference type="NCBI Taxonomy" id="1381693"/>
    <lineage>
        <taxon>Eukaryota</taxon>
        <taxon>Sar</taxon>
        <taxon>Alveolata</taxon>
        <taxon>Dinophyceae</taxon>
        <taxon>Suessiales</taxon>
        <taxon>Symbiodiniaceae</taxon>
        <taxon>Durusdinium</taxon>
    </lineage>
</organism>
<comment type="caution">
    <text evidence="9">The sequence shown here is derived from an EMBL/GenBank/DDBJ whole genome shotgun (WGS) entry which is preliminary data.</text>
</comment>
<dbReference type="InterPro" id="IPR004963">
    <property type="entry name" value="PAE/NOTUM"/>
</dbReference>
<dbReference type="SUPFAM" id="SSF53335">
    <property type="entry name" value="S-adenosyl-L-methionine-dependent methyltransferases"/>
    <property type="match status" value="1"/>
</dbReference>
<dbReference type="PANTHER" id="PTHR10925">
    <property type="entry name" value="N-ACETYLTRANSFERASE 10"/>
    <property type="match status" value="1"/>
</dbReference>
<keyword evidence="6" id="KW-0012">Acyltransferase</keyword>
<dbReference type="Pfam" id="PF13718">
    <property type="entry name" value="GNAT_acetyltr_2"/>
    <property type="match status" value="1"/>
</dbReference>
<dbReference type="InterPro" id="IPR000182">
    <property type="entry name" value="GNAT_dom"/>
</dbReference>
<dbReference type="InterPro" id="IPR007807">
    <property type="entry name" value="TcmA/NAT10_helicase"/>
</dbReference>
<keyword evidence="2" id="KW-0808">Transferase</keyword>
<dbReference type="SUPFAM" id="SSF53474">
    <property type="entry name" value="alpha/beta-Hydrolases"/>
    <property type="match status" value="1"/>
</dbReference>
<keyword evidence="7" id="KW-0732">Signal</keyword>
<dbReference type="Gene3D" id="3.40.50.150">
    <property type="entry name" value="Vaccinia Virus protein VP39"/>
    <property type="match status" value="1"/>
</dbReference>
<dbReference type="EMBL" id="CAXAMM010019680">
    <property type="protein sequence ID" value="CAK9046238.1"/>
    <property type="molecule type" value="Genomic_DNA"/>
</dbReference>
<dbReference type="Gene3D" id="3.40.630.30">
    <property type="match status" value="1"/>
</dbReference>
<dbReference type="InterPro" id="IPR029058">
    <property type="entry name" value="AB_hydrolase_fold"/>
</dbReference>